<dbReference type="OrthoDB" id="1741717at2759"/>
<keyword evidence="1 2" id="KW-0539">Nucleus</keyword>
<dbReference type="Pfam" id="PF03366">
    <property type="entry name" value="YEATS"/>
    <property type="match status" value="1"/>
</dbReference>
<feature type="region of interest" description="Disordered" evidence="3">
    <location>
        <begin position="247"/>
        <end position="289"/>
    </location>
</feature>
<comment type="subcellular location">
    <subcellularLocation>
        <location evidence="2">Nucleus</location>
    </subcellularLocation>
</comment>
<dbReference type="InterPro" id="IPR055129">
    <property type="entry name" value="YEATS_dom"/>
</dbReference>
<comment type="caution">
    <text evidence="5">The sequence shown here is derived from an EMBL/GenBank/DDBJ whole genome shotgun (WGS) entry which is preliminary data.</text>
</comment>
<accession>A0A1V9XJR7</accession>
<dbReference type="Gene3D" id="2.60.40.1970">
    <property type="entry name" value="YEATS domain"/>
    <property type="match status" value="1"/>
</dbReference>
<dbReference type="STRING" id="418985.A0A1V9XJR7"/>
<keyword evidence="6" id="KW-1185">Reference proteome</keyword>
<dbReference type="InterPro" id="IPR005033">
    <property type="entry name" value="YEATS"/>
</dbReference>
<evidence type="ECO:0000259" key="4">
    <source>
        <dbReference type="PROSITE" id="PS51037"/>
    </source>
</evidence>
<evidence type="ECO:0000313" key="5">
    <source>
        <dbReference type="EMBL" id="OQR73729.1"/>
    </source>
</evidence>
<feature type="compositionally biased region" description="Basic and acidic residues" evidence="3">
    <location>
        <begin position="247"/>
        <end position="256"/>
    </location>
</feature>
<dbReference type="PANTHER" id="PTHR23195">
    <property type="entry name" value="YEATS DOMAIN"/>
    <property type="match status" value="1"/>
</dbReference>
<feature type="domain" description="YEATS" evidence="4">
    <location>
        <begin position="114"/>
        <end position="288"/>
    </location>
</feature>
<feature type="compositionally biased region" description="Acidic residues" evidence="3">
    <location>
        <begin position="272"/>
        <end position="281"/>
    </location>
</feature>
<dbReference type="EMBL" id="MNPL01009442">
    <property type="protein sequence ID" value="OQR73729.1"/>
    <property type="molecule type" value="Genomic_DNA"/>
</dbReference>
<dbReference type="InterPro" id="IPR038704">
    <property type="entry name" value="YEAST_sf"/>
</dbReference>
<evidence type="ECO:0000256" key="2">
    <source>
        <dbReference type="PROSITE-ProRule" id="PRU00376"/>
    </source>
</evidence>
<dbReference type="GO" id="GO:0005634">
    <property type="term" value="C:nucleus"/>
    <property type="evidence" value="ECO:0007669"/>
    <property type="project" value="UniProtKB-SubCell"/>
</dbReference>
<evidence type="ECO:0000256" key="1">
    <source>
        <dbReference type="ARBA" id="ARBA00023242"/>
    </source>
</evidence>
<sequence length="634" mass="71506">MDSSTVARIRLIVERHFNEEIEYKKTEVELISERIHRTKQVLDKLRAAIISKYYAVPDFPEASASENCVHPSVRAYFAGKTLPSARLQTASSYDLPVRLGRGLLEGHKPVTAKTMVKSMEKVKFVIGNVSRYIGDEDPEDIVTHIWVTYVRLHPSEQLKIQDIVSKVRFFLHPSYVPHDVVDVTCPFQLKRKGWGEFSLRSQLHFVDPLNKPVDVIHALKLDKHKTGLQTFGGETVFEVMLLVEKETDSPKKKEEPASESQPPVSEVKGETADFEESDTEPADVVVKRESLRPPSPNIIDLEAHGHDYCTPMRSQPVPYILVAADSTDKIDMPQGVRTAKGESLLKPKYPLLDSLVPQWIAPWMETTADWDKCLKKVNFTQDVYKVIDILAQNHFTLVGHRSVSDLCYQVGSVDEFLSCHVGKRRAIEWFRASSLRRVLLKYGAVNVPKTRVLLLYLRKNGYTPLHGSTQCALTKLEEPSFDSYTFIDFSDKLSSVSYVSHPAKKSSEKLPDEEIYVDVESLETEEEDGPCPKLVTFALPHLQFVYEALEQMVGDDRLAEEPKELEALLQLVSSATMSFARQLLRRSLAEAFVRNSSNYEVDGILPVDVYRAIGAHDLFDFLGNGGLGELDSGA</sequence>
<dbReference type="InterPro" id="IPR055127">
    <property type="entry name" value="YEATS2_3HBD"/>
</dbReference>
<evidence type="ECO:0000256" key="3">
    <source>
        <dbReference type="SAM" id="MobiDB-lite"/>
    </source>
</evidence>
<dbReference type="Pfam" id="PF22951">
    <property type="entry name" value="3HBD"/>
    <property type="match status" value="1"/>
</dbReference>
<dbReference type="Proteomes" id="UP000192247">
    <property type="component" value="Unassembled WGS sequence"/>
</dbReference>
<dbReference type="AlphaFoldDB" id="A0A1V9XJR7"/>
<dbReference type="PROSITE" id="PS51037">
    <property type="entry name" value="YEATS"/>
    <property type="match status" value="1"/>
</dbReference>
<organism evidence="5 6">
    <name type="scientific">Tropilaelaps mercedesae</name>
    <dbReference type="NCBI Taxonomy" id="418985"/>
    <lineage>
        <taxon>Eukaryota</taxon>
        <taxon>Metazoa</taxon>
        <taxon>Ecdysozoa</taxon>
        <taxon>Arthropoda</taxon>
        <taxon>Chelicerata</taxon>
        <taxon>Arachnida</taxon>
        <taxon>Acari</taxon>
        <taxon>Parasitiformes</taxon>
        <taxon>Mesostigmata</taxon>
        <taxon>Gamasina</taxon>
        <taxon>Dermanyssoidea</taxon>
        <taxon>Laelapidae</taxon>
        <taxon>Tropilaelaps</taxon>
    </lineage>
</organism>
<gene>
    <name evidence="5" type="ORF">BIW11_01087</name>
</gene>
<dbReference type="CDD" id="cd16907">
    <property type="entry name" value="YEATS_YEATS2_like"/>
    <property type="match status" value="1"/>
</dbReference>
<proteinExistence type="predicted"/>
<dbReference type="InParanoid" id="A0A1V9XJR7"/>
<reference evidence="5 6" key="1">
    <citation type="journal article" date="2017" name="Gigascience">
        <title>Draft genome of the honey bee ectoparasitic mite, Tropilaelaps mercedesae, is shaped by the parasitic life history.</title>
        <authorList>
            <person name="Dong X."/>
            <person name="Armstrong S.D."/>
            <person name="Xia D."/>
            <person name="Makepeace B.L."/>
            <person name="Darby A.C."/>
            <person name="Kadowaki T."/>
        </authorList>
    </citation>
    <scope>NUCLEOTIDE SEQUENCE [LARGE SCALE GENOMIC DNA]</scope>
    <source>
        <strain evidence="5">Wuxi-XJTLU</strain>
    </source>
</reference>
<name>A0A1V9XJR7_9ACAR</name>
<protein>
    <submittedName>
        <fullName evidence="5">YEATS domain-containing protein 2-like</fullName>
    </submittedName>
</protein>
<dbReference type="GO" id="GO:0006355">
    <property type="term" value="P:regulation of DNA-templated transcription"/>
    <property type="evidence" value="ECO:0007669"/>
    <property type="project" value="InterPro"/>
</dbReference>
<evidence type="ECO:0000313" key="6">
    <source>
        <dbReference type="Proteomes" id="UP000192247"/>
    </source>
</evidence>